<accession>A0A285T015</accession>
<proteinExistence type="predicted"/>
<sequence>MHLIVGTKTLPEVALRPIPGGYEAEAKGEALRRLLDATFGGASIEVTGEAAGGAAAVQGLDVTDIRMGGATTTVTLMKAGARVLN</sequence>
<protein>
    <submittedName>
        <fullName evidence="1">Uncharacterized protein</fullName>
    </submittedName>
</protein>
<gene>
    <name evidence="1" type="ORF">SAMN05877831_11231</name>
</gene>
<evidence type="ECO:0000313" key="1">
    <source>
        <dbReference type="EMBL" id="SOC14507.1"/>
    </source>
</evidence>
<dbReference type="AlphaFoldDB" id="A0A285T015"/>
<dbReference type="OrthoDB" id="7689644at2"/>
<name>A0A285T015_9RHOB</name>
<dbReference type="EMBL" id="OBMT01000012">
    <property type="protein sequence ID" value="SOC14507.1"/>
    <property type="molecule type" value="Genomic_DNA"/>
</dbReference>
<evidence type="ECO:0000313" key="2">
    <source>
        <dbReference type="Proteomes" id="UP000219111"/>
    </source>
</evidence>
<keyword evidence="2" id="KW-1185">Reference proteome</keyword>
<dbReference type="RefSeq" id="WP_097070826.1">
    <property type="nucleotide sequence ID" value="NZ_OBMT01000012.1"/>
</dbReference>
<organism evidence="1 2">
    <name type="scientific">Rhodobacter maris</name>
    <dbReference type="NCBI Taxonomy" id="446682"/>
    <lineage>
        <taxon>Bacteria</taxon>
        <taxon>Pseudomonadati</taxon>
        <taxon>Pseudomonadota</taxon>
        <taxon>Alphaproteobacteria</taxon>
        <taxon>Rhodobacterales</taxon>
        <taxon>Rhodobacter group</taxon>
        <taxon>Rhodobacter</taxon>
    </lineage>
</organism>
<dbReference type="Proteomes" id="UP000219111">
    <property type="component" value="Unassembled WGS sequence"/>
</dbReference>
<reference evidence="2" key="1">
    <citation type="submission" date="2017-08" db="EMBL/GenBank/DDBJ databases">
        <authorList>
            <person name="Varghese N."/>
            <person name="Submissions S."/>
        </authorList>
    </citation>
    <scope>NUCLEOTIDE SEQUENCE [LARGE SCALE GENOMIC DNA]</scope>
    <source>
        <strain evidence="2">JA276</strain>
    </source>
</reference>